<keyword evidence="2" id="KW-0472">Membrane</keyword>
<feature type="compositionally biased region" description="Polar residues" evidence="1">
    <location>
        <begin position="54"/>
        <end position="70"/>
    </location>
</feature>
<proteinExistence type="predicted"/>
<gene>
    <name evidence="3" type="ORF">DL762_005310</name>
</gene>
<reference evidence="3 4" key="1">
    <citation type="submission" date="2018-06" db="EMBL/GenBank/DDBJ databases">
        <title>Complete Genomes of Monosporascus.</title>
        <authorList>
            <person name="Robinson A.J."/>
            <person name="Natvig D.O."/>
        </authorList>
    </citation>
    <scope>NUCLEOTIDE SEQUENCE [LARGE SCALE GENOMIC DNA]</scope>
    <source>
        <strain evidence="3 4">CBS 609.92</strain>
    </source>
</reference>
<feature type="transmembrane region" description="Helical" evidence="2">
    <location>
        <begin position="114"/>
        <end position="139"/>
    </location>
</feature>
<dbReference type="SUPFAM" id="SSF89372">
    <property type="entry name" value="Fucose-specific lectin"/>
    <property type="match status" value="1"/>
</dbReference>
<name>A0ABY0H5B1_9PEZI</name>
<dbReference type="Gene3D" id="2.120.10.70">
    <property type="entry name" value="Fucose-specific lectin"/>
    <property type="match status" value="1"/>
</dbReference>
<organism evidence="3 4">
    <name type="scientific">Monosporascus cannonballus</name>
    <dbReference type="NCBI Taxonomy" id="155416"/>
    <lineage>
        <taxon>Eukaryota</taxon>
        <taxon>Fungi</taxon>
        <taxon>Dikarya</taxon>
        <taxon>Ascomycota</taxon>
        <taxon>Pezizomycotina</taxon>
        <taxon>Sordariomycetes</taxon>
        <taxon>Xylariomycetidae</taxon>
        <taxon>Xylariales</taxon>
        <taxon>Xylariales incertae sedis</taxon>
        <taxon>Monosporascus</taxon>
    </lineage>
</organism>
<comment type="caution">
    <text evidence="3">The sequence shown here is derived from an EMBL/GenBank/DDBJ whole genome shotgun (WGS) entry which is preliminary data.</text>
</comment>
<accession>A0ABY0H5B1</accession>
<sequence length="547" mass="59309">MPPPPGRPPHGSGPDEYEMDTSPKVLLPTSNNGAVVSSGPQLRGSGDAALPEPTWTTSEDTSSQPASAPEQTAMKDPVAWEVPADGKKATGRGRKYKHWYCCWCCGLCGLPRRWRWVVGVLTTLVLLAIIAGAVVGSVVRDMWHYRSYSGGSVRTSTVDKPWEFSKLAALSWTDGANATRRAVFYQIEGALMLRQYHSGNQSWTPHNISADFAPQNLNVPNVKPATPLAVAATPPPPRRSGDVPFSAALYYMNMDNEIREVVSNDEDLAVWRYGEDHPPRSVANYTQLAAAPDFCSTGCRNAFCYTYQDRDQRVMLACGDDWANATRLDGAHPGGALALIPVAAAAARSENGGGDSDDARPNELRLFHYTDTNVKMFRIRNDSSWDVGEESVLSSLEPATMYSGSAGYGPVLPQVVAAPSGADLAGMFAFALGGDHRQGGVASWYNGTGREWAERGRYVEFGGARDSSDSSVDHYWTYSLEAAAIAMDHAGSFYAAVVRDWQVALYAWDPAVDPFALEPAGEIDISEICRLKMEIDAGYECIKSANQ</sequence>
<evidence type="ECO:0000256" key="2">
    <source>
        <dbReference type="SAM" id="Phobius"/>
    </source>
</evidence>
<dbReference type="EMBL" id="QJNS01000142">
    <property type="protein sequence ID" value="RYO85219.1"/>
    <property type="molecule type" value="Genomic_DNA"/>
</dbReference>
<feature type="region of interest" description="Disordered" evidence="1">
    <location>
        <begin position="1"/>
        <end position="78"/>
    </location>
</feature>
<evidence type="ECO:0000313" key="4">
    <source>
        <dbReference type="Proteomes" id="UP000294003"/>
    </source>
</evidence>
<evidence type="ECO:0000256" key="1">
    <source>
        <dbReference type="SAM" id="MobiDB-lite"/>
    </source>
</evidence>
<evidence type="ECO:0000313" key="3">
    <source>
        <dbReference type="EMBL" id="RYO85219.1"/>
    </source>
</evidence>
<dbReference type="Proteomes" id="UP000294003">
    <property type="component" value="Unassembled WGS sequence"/>
</dbReference>
<keyword evidence="2" id="KW-0812">Transmembrane</keyword>
<evidence type="ECO:0008006" key="5">
    <source>
        <dbReference type="Google" id="ProtNLM"/>
    </source>
</evidence>
<keyword evidence="4" id="KW-1185">Reference proteome</keyword>
<protein>
    <recommendedName>
        <fullName evidence="5">Fucose-specific lectin</fullName>
    </recommendedName>
</protein>
<feature type="compositionally biased region" description="Polar residues" evidence="1">
    <location>
        <begin position="28"/>
        <end position="40"/>
    </location>
</feature>
<keyword evidence="2" id="KW-1133">Transmembrane helix</keyword>